<evidence type="ECO:0000256" key="3">
    <source>
        <dbReference type="ARBA" id="ARBA00022781"/>
    </source>
</evidence>
<dbReference type="InterPro" id="IPR011987">
    <property type="entry name" value="ATPase_V1-cplx_hsu_C"/>
</dbReference>
<dbReference type="InterPro" id="IPR038497">
    <property type="entry name" value="ATPase_V1-cplx_hsu_C_sf"/>
</dbReference>
<protein>
    <recommendedName>
        <fullName evidence="5">V-type proton ATPase subunit H</fullName>
    </recommendedName>
</protein>
<dbReference type="GO" id="GO:0000221">
    <property type="term" value="C:vacuolar proton-transporting V-type ATPase, V1 domain"/>
    <property type="evidence" value="ECO:0007669"/>
    <property type="project" value="UniProtKB-UniRule"/>
</dbReference>
<reference evidence="7" key="1">
    <citation type="submission" date="2013-12" db="EMBL/GenBank/DDBJ databases">
        <authorList>
            <person name="Genoscope - CEA"/>
        </authorList>
    </citation>
    <scope>NUCLEOTIDE SEQUENCE</scope>
    <source>
        <strain evidence="7">CBS 1993</strain>
    </source>
</reference>
<dbReference type="AlphaFoldDB" id="W6MLZ9"/>
<dbReference type="SUPFAM" id="SSF48371">
    <property type="entry name" value="ARM repeat"/>
    <property type="match status" value="1"/>
</dbReference>
<dbReference type="InterPro" id="IPR011989">
    <property type="entry name" value="ARM-like"/>
</dbReference>
<evidence type="ECO:0000256" key="2">
    <source>
        <dbReference type="ARBA" id="ARBA00022448"/>
    </source>
</evidence>
<feature type="domain" description="ATPase V1 complex subunit H C-terminal" evidence="6">
    <location>
        <begin position="334"/>
        <end position="459"/>
    </location>
</feature>
<gene>
    <name evidence="7" type="ORF">KUCA_T00003527001</name>
</gene>
<comment type="function">
    <text evidence="5">Subunit of the V1 complex of vacuolar(H+)-ATPase (V-ATPase), a multisubunit enzyme composed of a peripheral complex (V1) that hydrolyzes ATP and a membrane integral complex (V0) that translocates protons. V-ATPase is responsible for acidifying and maintaining the pH of intracellular compartments.</text>
</comment>
<keyword evidence="4 5" id="KW-0406">Ion transport</keyword>
<dbReference type="Proteomes" id="UP000019384">
    <property type="component" value="Unassembled WGS sequence"/>
</dbReference>
<keyword evidence="8" id="KW-1185">Reference proteome</keyword>
<reference evidence="7" key="2">
    <citation type="submission" date="2014-02" db="EMBL/GenBank/DDBJ databases">
        <title>Complete DNA sequence of /Kuraishia capsulata/ illustrates novel genomic features among budding yeasts (/Saccharomycotina/).</title>
        <authorList>
            <person name="Morales L."/>
            <person name="Noel B."/>
            <person name="Porcel B."/>
            <person name="Marcet-Houben M."/>
            <person name="Hullo M-F."/>
            <person name="Sacerdot C."/>
            <person name="Tekaia F."/>
            <person name="Leh-Louis V."/>
            <person name="Despons L."/>
            <person name="Khanna V."/>
            <person name="Aury J-M."/>
            <person name="Barbe V."/>
            <person name="Couloux A."/>
            <person name="Labadie K."/>
            <person name="Pelletier E."/>
            <person name="Souciet J-L."/>
            <person name="Boekhout T."/>
            <person name="Gabaldon T."/>
            <person name="Wincker P."/>
            <person name="Dujon B."/>
        </authorList>
    </citation>
    <scope>NUCLEOTIDE SEQUENCE</scope>
    <source>
        <strain evidence="7">CBS 1993</strain>
    </source>
</reference>
<dbReference type="Pfam" id="PF03224">
    <property type="entry name" value="V-ATPase_H_N"/>
    <property type="match status" value="1"/>
</dbReference>
<dbReference type="Pfam" id="PF11698">
    <property type="entry name" value="V-ATPase_H_C"/>
    <property type="match status" value="1"/>
</dbReference>
<dbReference type="PANTHER" id="PTHR10698">
    <property type="entry name" value="V-TYPE PROTON ATPASE SUBUNIT H"/>
    <property type="match status" value="1"/>
</dbReference>
<evidence type="ECO:0000313" key="8">
    <source>
        <dbReference type="Proteomes" id="UP000019384"/>
    </source>
</evidence>
<dbReference type="EMBL" id="HG793128">
    <property type="protein sequence ID" value="CDK27549.1"/>
    <property type="molecule type" value="Genomic_DNA"/>
</dbReference>
<dbReference type="GeneID" id="34520930"/>
<dbReference type="PANTHER" id="PTHR10698:SF0">
    <property type="entry name" value="V-TYPE PROTON ATPASE SUBUNIT H"/>
    <property type="match status" value="1"/>
</dbReference>
<dbReference type="STRING" id="1382522.W6MLZ9"/>
<sequence>MTVEIKPFIVDSTYIDDISSSIRSRPIPWEAFAQSDQLTNDQAKQMKALDRELNANTVDAILKQKDIYAATIFALLNESQRDDITKYLVVLISDLLTELPTISDSLLGLSSIDSSLPYRPLLKQLNSSDEAIRLVAAYDLTSLLIIDSPLKNQSETEVEDILKSLFEFLAVKLLASTNINLNYFGVQCIKELLCIKPYRDIFWKYQAKCFPPLYKAMSDRRGDLQMKYYCILSVWLLTFSKKVAAELPVFFPDSIDFLLTNARESVKEKIVRLSISSILNLLDVPKNEAVIKHLLVKKGLDVTKQLIERKWADEELKADLEKLLGVLNDAVDTLTTFDEYANELNTKKLSWSPPHKSEEFWIENIGLFKENNWKILTKLVTLLDVNEDETDGSALQQGFLNQAIVCHDVSQIINHWPEVVKVLEKTGAKTKIMTLMNSPNPTVKYEALKTTQNLVAHSFSS</sequence>
<dbReference type="HOGENOM" id="CLU_025709_4_0_1"/>
<dbReference type="RefSeq" id="XP_022459542.1">
    <property type="nucleotide sequence ID" value="XM_022601950.1"/>
</dbReference>
<comment type="subunit">
    <text evidence="5">V-ATPase is a heteromultimeric enzyme made up of two complexes: the ATP-hydrolytic V1 complex and the proton translocation V0 complex.</text>
</comment>
<organism evidence="7 8">
    <name type="scientific">Kuraishia capsulata CBS 1993</name>
    <dbReference type="NCBI Taxonomy" id="1382522"/>
    <lineage>
        <taxon>Eukaryota</taxon>
        <taxon>Fungi</taxon>
        <taxon>Dikarya</taxon>
        <taxon>Ascomycota</taxon>
        <taxon>Saccharomycotina</taxon>
        <taxon>Pichiomycetes</taxon>
        <taxon>Pichiales</taxon>
        <taxon>Pichiaceae</taxon>
        <taxon>Kuraishia</taxon>
    </lineage>
</organism>
<evidence type="ECO:0000313" key="7">
    <source>
        <dbReference type="EMBL" id="CDK27549.1"/>
    </source>
</evidence>
<dbReference type="GO" id="GO:0000329">
    <property type="term" value="C:fungal-type vacuole membrane"/>
    <property type="evidence" value="ECO:0007669"/>
    <property type="project" value="EnsemblFungi"/>
</dbReference>
<dbReference type="OrthoDB" id="10263554at2759"/>
<proteinExistence type="inferred from homology"/>
<keyword evidence="3 5" id="KW-0375">Hydrogen ion transport</keyword>
<comment type="similarity">
    <text evidence="1 5">Belongs to the V-ATPase H subunit family.</text>
</comment>
<dbReference type="GO" id="GO:0007035">
    <property type="term" value="P:vacuolar acidification"/>
    <property type="evidence" value="ECO:0007669"/>
    <property type="project" value="EnsemblFungi"/>
</dbReference>
<dbReference type="Gene3D" id="1.25.10.10">
    <property type="entry name" value="Leucine-rich Repeat Variant"/>
    <property type="match status" value="1"/>
</dbReference>
<evidence type="ECO:0000256" key="5">
    <source>
        <dbReference type="PIRNR" id="PIRNR032184"/>
    </source>
</evidence>
<dbReference type="InterPro" id="IPR004908">
    <property type="entry name" value="ATPase_V1-cplx_hsu"/>
</dbReference>
<name>W6MLZ9_9ASCO</name>
<evidence type="ECO:0000256" key="4">
    <source>
        <dbReference type="ARBA" id="ARBA00023065"/>
    </source>
</evidence>
<keyword evidence="2 5" id="KW-0813">Transport</keyword>
<evidence type="ECO:0000256" key="1">
    <source>
        <dbReference type="ARBA" id="ARBA00008613"/>
    </source>
</evidence>
<accession>W6MLZ9</accession>
<evidence type="ECO:0000259" key="6">
    <source>
        <dbReference type="Pfam" id="PF11698"/>
    </source>
</evidence>
<dbReference type="InterPro" id="IPR016024">
    <property type="entry name" value="ARM-type_fold"/>
</dbReference>
<dbReference type="GO" id="GO:0046961">
    <property type="term" value="F:proton-transporting ATPase activity, rotational mechanism"/>
    <property type="evidence" value="ECO:0007669"/>
    <property type="project" value="UniProtKB-UniRule"/>
</dbReference>
<dbReference type="PIRSF" id="PIRSF032184">
    <property type="entry name" value="ATPase_V1_H"/>
    <property type="match status" value="1"/>
</dbReference>
<dbReference type="Gene3D" id="1.25.40.150">
    <property type="entry name" value="V-type ATPase, subunit H, C-terminal domain"/>
    <property type="match status" value="1"/>
</dbReference>